<feature type="transmembrane region" description="Helical" evidence="5">
    <location>
        <begin position="213"/>
        <end position="236"/>
    </location>
</feature>
<feature type="domain" description="Major facilitator superfamily (MFS) profile" evidence="6">
    <location>
        <begin position="32"/>
        <end position="515"/>
    </location>
</feature>
<evidence type="ECO:0000256" key="3">
    <source>
        <dbReference type="ARBA" id="ARBA00022989"/>
    </source>
</evidence>
<name>A0A8J5RC80_9HYME</name>
<evidence type="ECO:0000313" key="8">
    <source>
        <dbReference type="Proteomes" id="UP000729913"/>
    </source>
</evidence>
<keyword evidence="2 5" id="KW-0812">Transmembrane</keyword>
<dbReference type="EMBL" id="JAAOIC020000048">
    <property type="protein sequence ID" value="KAG8036759.1"/>
    <property type="molecule type" value="Genomic_DNA"/>
</dbReference>
<evidence type="ECO:0000256" key="2">
    <source>
        <dbReference type="ARBA" id="ARBA00022692"/>
    </source>
</evidence>
<dbReference type="InterPro" id="IPR005829">
    <property type="entry name" value="Sugar_transporter_CS"/>
</dbReference>
<feature type="transmembrane region" description="Helical" evidence="5">
    <location>
        <begin position="400"/>
        <end position="417"/>
    </location>
</feature>
<dbReference type="PROSITE" id="PS00216">
    <property type="entry name" value="SUGAR_TRANSPORT_1"/>
    <property type="match status" value="1"/>
</dbReference>
<evidence type="ECO:0000313" key="7">
    <source>
        <dbReference type="EMBL" id="KAG8036759.1"/>
    </source>
</evidence>
<feature type="transmembrane region" description="Helical" evidence="5">
    <location>
        <begin position="124"/>
        <end position="145"/>
    </location>
</feature>
<dbReference type="GO" id="GO:0016020">
    <property type="term" value="C:membrane"/>
    <property type="evidence" value="ECO:0007669"/>
    <property type="project" value="UniProtKB-SubCell"/>
</dbReference>
<dbReference type="InterPro" id="IPR020846">
    <property type="entry name" value="MFS_dom"/>
</dbReference>
<feature type="transmembrane region" description="Helical" evidence="5">
    <location>
        <begin position="340"/>
        <end position="359"/>
    </location>
</feature>
<keyword evidence="4 5" id="KW-0472">Membrane</keyword>
<gene>
    <name evidence="7" type="ORF">G9C98_004081</name>
</gene>
<sequence>MMKGRDEMDIKKRRLLQAIDQLEEGSTILWILLIMNLSTTLLFGINSMSYVFISEVPKYWCSNTELVKANWTIDQINNITAVDDCHAYKYNYTYLANKGYDKVLQYVKDVKFLPSWSLVCDRKLYRANTFLVYSLGILAGSGLLGTYADKYGRKNSLIISIIFQVIAGPASALVPWFWAYSVFRFFTGLSVGAMYSSAFTILSEIAKGSRRKLFAAGLDASYSVGTFFLIGMAYALPNWRHLQLAMSCFILPMIVLIWWIPESPRWLISQNRYDEAEKIIKKYCKSFVTTQTSTAENQTNDSTLSSSECSITLEKKKGFFKRNSESLRILFTQSDLRKKILFMHFSYYVTAVASLSLAFNVDNFKLDRYIYLSILSINVVIANLATSAVLMFISCRKTLIINYFIGSSLMMAIIAVPEDNKNIIVGLALTAKFCTSAGFTTNLVLNSELFPTNVRNTAFGTCIVMGQLGSLTAPYVVDLLGSLIWYAPTTFCGLLSLTVGLLGLLTSLTKIDDENDCAVVKKRFNTIEIHRGG</sequence>
<organism evidence="7 8">
    <name type="scientific">Cotesia typhae</name>
    <dbReference type="NCBI Taxonomy" id="2053667"/>
    <lineage>
        <taxon>Eukaryota</taxon>
        <taxon>Metazoa</taxon>
        <taxon>Ecdysozoa</taxon>
        <taxon>Arthropoda</taxon>
        <taxon>Hexapoda</taxon>
        <taxon>Insecta</taxon>
        <taxon>Pterygota</taxon>
        <taxon>Neoptera</taxon>
        <taxon>Endopterygota</taxon>
        <taxon>Hymenoptera</taxon>
        <taxon>Apocrita</taxon>
        <taxon>Ichneumonoidea</taxon>
        <taxon>Braconidae</taxon>
        <taxon>Microgastrinae</taxon>
        <taxon>Cotesia</taxon>
    </lineage>
</organism>
<dbReference type="InterPro" id="IPR005828">
    <property type="entry name" value="MFS_sugar_transport-like"/>
</dbReference>
<feature type="transmembrane region" description="Helical" evidence="5">
    <location>
        <begin position="483"/>
        <end position="505"/>
    </location>
</feature>
<comment type="caution">
    <text evidence="7">The sequence shown here is derived from an EMBL/GenBank/DDBJ whole genome shotgun (WGS) entry which is preliminary data.</text>
</comment>
<dbReference type="AlphaFoldDB" id="A0A8J5RC80"/>
<proteinExistence type="predicted"/>
<dbReference type="Pfam" id="PF00083">
    <property type="entry name" value="Sugar_tr"/>
    <property type="match status" value="1"/>
</dbReference>
<comment type="subcellular location">
    <subcellularLocation>
        <location evidence="1">Membrane</location>
        <topology evidence="1">Multi-pass membrane protein</topology>
    </subcellularLocation>
</comment>
<keyword evidence="8" id="KW-1185">Reference proteome</keyword>
<accession>A0A8J5RC80</accession>
<dbReference type="OrthoDB" id="2544694at2759"/>
<feature type="transmembrane region" description="Helical" evidence="5">
    <location>
        <begin position="28"/>
        <end position="53"/>
    </location>
</feature>
<keyword evidence="3 5" id="KW-1133">Transmembrane helix</keyword>
<feature type="transmembrane region" description="Helical" evidence="5">
    <location>
        <begin position="423"/>
        <end position="445"/>
    </location>
</feature>
<dbReference type="PANTHER" id="PTHR24064">
    <property type="entry name" value="SOLUTE CARRIER FAMILY 22 MEMBER"/>
    <property type="match status" value="1"/>
</dbReference>
<reference evidence="7" key="2">
    <citation type="submission" date="2021-04" db="EMBL/GenBank/DDBJ databases">
        <title>Genome-wide patterns of bracovirus chromosomal integration into multiple host tissues during parasitism.</title>
        <authorList>
            <person name="Chebbi M.A.C."/>
        </authorList>
    </citation>
    <scope>NUCLEOTIDE SEQUENCE</scope>
    <source>
        <tissue evidence="7">Whole body</tissue>
    </source>
</reference>
<reference evidence="7" key="1">
    <citation type="submission" date="2020-03" db="EMBL/GenBank/DDBJ databases">
        <authorList>
            <person name="Chebbi M.A."/>
            <person name="Drezen J.M."/>
        </authorList>
    </citation>
    <scope>NUCLEOTIDE SEQUENCE</scope>
    <source>
        <tissue evidence="7">Whole body</tissue>
    </source>
</reference>
<feature type="transmembrane region" description="Helical" evidence="5">
    <location>
        <begin position="157"/>
        <end position="179"/>
    </location>
</feature>
<feature type="transmembrane region" description="Helical" evidence="5">
    <location>
        <begin position="242"/>
        <end position="260"/>
    </location>
</feature>
<dbReference type="PROSITE" id="PS50850">
    <property type="entry name" value="MFS"/>
    <property type="match status" value="1"/>
</dbReference>
<feature type="transmembrane region" description="Helical" evidence="5">
    <location>
        <begin position="185"/>
        <end position="206"/>
    </location>
</feature>
<evidence type="ECO:0000256" key="4">
    <source>
        <dbReference type="ARBA" id="ARBA00023136"/>
    </source>
</evidence>
<dbReference type="GO" id="GO:0022857">
    <property type="term" value="F:transmembrane transporter activity"/>
    <property type="evidence" value="ECO:0007669"/>
    <property type="project" value="InterPro"/>
</dbReference>
<dbReference type="PROSITE" id="PS00217">
    <property type="entry name" value="SUGAR_TRANSPORT_2"/>
    <property type="match status" value="1"/>
</dbReference>
<protein>
    <recommendedName>
        <fullName evidence="6">Major facilitator superfamily (MFS) profile domain-containing protein</fullName>
    </recommendedName>
</protein>
<dbReference type="Proteomes" id="UP000729913">
    <property type="component" value="Unassembled WGS sequence"/>
</dbReference>
<feature type="transmembrane region" description="Helical" evidence="5">
    <location>
        <begin position="457"/>
        <end position="477"/>
    </location>
</feature>
<evidence type="ECO:0000256" key="5">
    <source>
        <dbReference type="SAM" id="Phobius"/>
    </source>
</evidence>
<feature type="transmembrane region" description="Helical" evidence="5">
    <location>
        <begin position="371"/>
        <end position="393"/>
    </location>
</feature>
<evidence type="ECO:0000256" key="1">
    <source>
        <dbReference type="ARBA" id="ARBA00004141"/>
    </source>
</evidence>
<evidence type="ECO:0000259" key="6">
    <source>
        <dbReference type="PROSITE" id="PS50850"/>
    </source>
</evidence>